<keyword evidence="4 5" id="KW-0472">Membrane</keyword>
<keyword evidence="5" id="KW-0813">Transport</keyword>
<dbReference type="Proteomes" id="UP001501536">
    <property type="component" value="Unassembled WGS sequence"/>
</dbReference>
<keyword evidence="2 5" id="KW-0812">Transmembrane</keyword>
<sequence length="285" mass="31518">MKHRASLPYLLALPGLAVLVAILYPFLTGAWWSFTSYRLNRGDPEFNWGENFVTLFSSGEGLHAIGVTLTYAGVVVVIECLLGISLAMLLNYGRYGNFFRLLIVLPMLLPPVIAALMWKVMLTENGIANWILESLGGQRLLWLNGQDSALWSVILIDVWIFTPFVVLLAQAGLRSIPAELREASAVDGAGPIRNFVSVTLPMLTPILIVIVTFRGVDSLKMFDIIYTTTKGGPIDATTNLHVMAYLDGIRNLNFGMAMAALVVLWVLCYLISHFLLKARRKEAMS</sequence>
<dbReference type="CDD" id="cd06261">
    <property type="entry name" value="TM_PBP2"/>
    <property type="match status" value="1"/>
</dbReference>
<gene>
    <name evidence="7" type="ORF">GCM10022377_08520</name>
</gene>
<evidence type="ECO:0000259" key="6">
    <source>
        <dbReference type="PROSITE" id="PS50928"/>
    </source>
</evidence>
<dbReference type="Gene3D" id="1.10.3720.10">
    <property type="entry name" value="MetI-like"/>
    <property type="match status" value="1"/>
</dbReference>
<dbReference type="InterPro" id="IPR035906">
    <property type="entry name" value="MetI-like_sf"/>
</dbReference>
<feature type="transmembrane region" description="Helical" evidence="5">
    <location>
        <begin position="254"/>
        <end position="276"/>
    </location>
</feature>
<dbReference type="RefSeq" id="WP_344880438.1">
    <property type="nucleotide sequence ID" value="NZ_BAABCJ010000001.1"/>
</dbReference>
<comment type="similarity">
    <text evidence="5">Belongs to the binding-protein-dependent transport system permease family.</text>
</comment>
<dbReference type="InterPro" id="IPR052730">
    <property type="entry name" value="Sugar_ABC_transporter"/>
</dbReference>
<feature type="transmembrane region" description="Helical" evidence="5">
    <location>
        <begin position="194"/>
        <end position="213"/>
    </location>
</feature>
<feature type="domain" description="ABC transmembrane type-1" evidence="6">
    <location>
        <begin position="65"/>
        <end position="275"/>
    </location>
</feature>
<reference evidence="8" key="1">
    <citation type="journal article" date="2019" name="Int. J. Syst. Evol. Microbiol.">
        <title>The Global Catalogue of Microorganisms (GCM) 10K type strain sequencing project: providing services to taxonomists for standard genome sequencing and annotation.</title>
        <authorList>
            <consortium name="The Broad Institute Genomics Platform"/>
            <consortium name="The Broad Institute Genome Sequencing Center for Infectious Disease"/>
            <person name="Wu L."/>
            <person name="Ma J."/>
        </authorList>
    </citation>
    <scope>NUCLEOTIDE SEQUENCE [LARGE SCALE GENOMIC DNA]</scope>
    <source>
        <strain evidence="8">JCM 16961</strain>
    </source>
</reference>
<accession>A0ABP7D1B4</accession>
<dbReference type="InterPro" id="IPR000515">
    <property type="entry name" value="MetI-like"/>
</dbReference>
<comment type="subcellular location">
    <subcellularLocation>
        <location evidence="5">Cell membrane</location>
        <topology evidence="5">Multi-pass membrane protein</topology>
    </subcellularLocation>
    <subcellularLocation>
        <location evidence="1">Membrane</location>
        <topology evidence="1">Multi-pass membrane protein</topology>
    </subcellularLocation>
</comment>
<proteinExistence type="inferred from homology"/>
<dbReference type="PROSITE" id="PS50928">
    <property type="entry name" value="ABC_TM1"/>
    <property type="match status" value="1"/>
</dbReference>
<dbReference type="PANTHER" id="PTHR43759:SF1">
    <property type="entry name" value="GLUCOSE IMPORT SYSTEM PERMEASE PROTEIN GLCT"/>
    <property type="match status" value="1"/>
</dbReference>
<evidence type="ECO:0000313" key="7">
    <source>
        <dbReference type="EMBL" id="GAA3697912.1"/>
    </source>
</evidence>
<evidence type="ECO:0000256" key="5">
    <source>
        <dbReference type="RuleBase" id="RU363032"/>
    </source>
</evidence>
<feature type="transmembrane region" description="Helical" evidence="5">
    <location>
        <begin position="149"/>
        <end position="173"/>
    </location>
</feature>
<name>A0ABP7D1B4_9MICC</name>
<evidence type="ECO:0000256" key="3">
    <source>
        <dbReference type="ARBA" id="ARBA00022989"/>
    </source>
</evidence>
<dbReference type="PANTHER" id="PTHR43759">
    <property type="entry name" value="TREHALOSE TRANSPORT SYSTEM PERMEASE PROTEIN SUGA"/>
    <property type="match status" value="1"/>
</dbReference>
<dbReference type="SUPFAM" id="SSF161098">
    <property type="entry name" value="MetI-like"/>
    <property type="match status" value="1"/>
</dbReference>
<feature type="transmembrane region" description="Helical" evidence="5">
    <location>
        <begin position="62"/>
        <end position="86"/>
    </location>
</feature>
<comment type="caution">
    <text evidence="7">The sequence shown here is derived from an EMBL/GenBank/DDBJ whole genome shotgun (WGS) entry which is preliminary data.</text>
</comment>
<protein>
    <submittedName>
        <fullName evidence="7">Sugar ABC transporter permease</fullName>
    </submittedName>
</protein>
<dbReference type="Pfam" id="PF00528">
    <property type="entry name" value="BPD_transp_1"/>
    <property type="match status" value="1"/>
</dbReference>
<keyword evidence="3 5" id="KW-1133">Transmembrane helix</keyword>
<keyword evidence="8" id="KW-1185">Reference proteome</keyword>
<organism evidence="7 8">
    <name type="scientific">Zhihengliuella alba</name>
    <dbReference type="NCBI Taxonomy" id="547018"/>
    <lineage>
        <taxon>Bacteria</taxon>
        <taxon>Bacillati</taxon>
        <taxon>Actinomycetota</taxon>
        <taxon>Actinomycetes</taxon>
        <taxon>Micrococcales</taxon>
        <taxon>Micrococcaceae</taxon>
        <taxon>Zhihengliuella</taxon>
    </lineage>
</organism>
<feature type="transmembrane region" description="Helical" evidence="5">
    <location>
        <begin position="98"/>
        <end position="118"/>
    </location>
</feature>
<feature type="transmembrane region" description="Helical" evidence="5">
    <location>
        <begin position="7"/>
        <end position="27"/>
    </location>
</feature>
<evidence type="ECO:0000256" key="2">
    <source>
        <dbReference type="ARBA" id="ARBA00022692"/>
    </source>
</evidence>
<evidence type="ECO:0000313" key="8">
    <source>
        <dbReference type="Proteomes" id="UP001501536"/>
    </source>
</evidence>
<dbReference type="EMBL" id="BAABCJ010000001">
    <property type="protein sequence ID" value="GAA3697912.1"/>
    <property type="molecule type" value="Genomic_DNA"/>
</dbReference>
<evidence type="ECO:0000256" key="1">
    <source>
        <dbReference type="ARBA" id="ARBA00004141"/>
    </source>
</evidence>
<evidence type="ECO:0000256" key="4">
    <source>
        <dbReference type="ARBA" id="ARBA00023136"/>
    </source>
</evidence>